<keyword evidence="3" id="KW-0677">Repeat</keyword>
<dbReference type="SUPFAM" id="SSF57667">
    <property type="entry name" value="beta-beta-alpha zinc fingers"/>
    <property type="match status" value="1"/>
</dbReference>
<dbReference type="PROSITE" id="PS00028">
    <property type="entry name" value="ZINC_FINGER_C2H2_1"/>
    <property type="match status" value="2"/>
</dbReference>
<evidence type="ECO:0000256" key="4">
    <source>
        <dbReference type="ARBA" id="ARBA00022771"/>
    </source>
</evidence>
<keyword evidence="5" id="KW-0862">Zinc</keyword>
<feature type="region of interest" description="Disordered" evidence="8">
    <location>
        <begin position="325"/>
        <end position="344"/>
    </location>
</feature>
<dbReference type="PROSITE" id="PS50097">
    <property type="entry name" value="BTB"/>
    <property type="match status" value="1"/>
</dbReference>
<dbReference type="SUPFAM" id="SSF54695">
    <property type="entry name" value="POZ domain"/>
    <property type="match status" value="1"/>
</dbReference>
<dbReference type="InterPro" id="IPR000210">
    <property type="entry name" value="BTB/POZ_dom"/>
</dbReference>
<keyword evidence="4 7" id="KW-0863">Zinc-finger</keyword>
<dbReference type="SMART" id="SM00355">
    <property type="entry name" value="ZnF_C2H2"/>
    <property type="match status" value="7"/>
</dbReference>
<feature type="compositionally biased region" description="Basic and acidic residues" evidence="8">
    <location>
        <begin position="181"/>
        <end position="200"/>
    </location>
</feature>
<dbReference type="GO" id="GO:0008270">
    <property type="term" value="F:zinc ion binding"/>
    <property type="evidence" value="ECO:0007669"/>
    <property type="project" value="UniProtKB-KW"/>
</dbReference>
<dbReference type="SMART" id="SM00225">
    <property type="entry name" value="BTB"/>
    <property type="match status" value="1"/>
</dbReference>
<feature type="region of interest" description="Disordered" evidence="8">
    <location>
        <begin position="376"/>
        <end position="402"/>
    </location>
</feature>
<evidence type="ECO:0000256" key="6">
    <source>
        <dbReference type="ARBA" id="ARBA00023242"/>
    </source>
</evidence>
<comment type="subcellular location">
    <subcellularLocation>
        <location evidence="1">Nucleus</location>
    </subcellularLocation>
</comment>
<dbReference type="AlphaFoldDB" id="A0AAD8CNY8"/>
<feature type="domain" description="BTB" evidence="9">
    <location>
        <begin position="28"/>
        <end position="93"/>
    </location>
</feature>
<reference evidence="11" key="1">
    <citation type="submission" date="2022-02" db="EMBL/GenBank/DDBJ databases">
        <title>Atlantic sturgeon de novo genome assembly.</title>
        <authorList>
            <person name="Stock M."/>
            <person name="Klopp C."/>
            <person name="Guiguen Y."/>
            <person name="Cabau C."/>
            <person name="Parinello H."/>
            <person name="Santidrian Yebra-Pimentel E."/>
            <person name="Kuhl H."/>
            <person name="Dirks R.P."/>
            <person name="Guessner J."/>
            <person name="Wuertz S."/>
            <person name="Du K."/>
            <person name="Schartl M."/>
        </authorList>
    </citation>
    <scope>NUCLEOTIDE SEQUENCE</scope>
    <source>
        <strain evidence="11">STURGEONOMICS-FGT-2020</strain>
        <tissue evidence="11">Whole blood</tissue>
    </source>
</reference>
<organism evidence="11 12">
    <name type="scientific">Acipenser oxyrinchus oxyrinchus</name>
    <dbReference type="NCBI Taxonomy" id="40147"/>
    <lineage>
        <taxon>Eukaryota</taxon>
        <taxon>Metazoa</taxon>
        <taxon>Chordata</taxon>
        <taxon>Craniata</taxon>
        <taxon>Vertebrata</taxon>
        <taxon>Euteleostomi</taxon>
        <taxon>Actinopterygii</taxon>
        <taxon>Chondrostei</taxon>
        <taxon>Acipenseriformes</taxon>
        <taxon>Acipenseridae</taxon>
        <taxon>Acipenser</taxon>
    </lineage>
</organism>
<feature type="region of interest" description="Disordered" evidence="8">
    <location>
        <begin position="218"/>
        <end position="243"/>
    </location>
</feature>
<dbReference type="Proteomes" id="UP001230051">
    <property type="component" value="Unassembled WGS sequence"/>
</dbReference>
<dbReference type="EMBL" id="JAGXEW010000043">
    <property type="protein sequence ID" value="KAK1152998.1"/>
    <property type="molecule type" value="Genomic_DNA"/>
</dbReference>
<evidence type="ECO:0000256" key="2">
    <source>
        <dbReference type="ARBA" id="ARBA00022723"/>
    </source>
</evidence>
<keyword evidence="2" id="KW-0479">Metal-binding</keyword>
<feature type="region of interest" description="Disordered" evidence="8">
    <location>
        <begin position="179"/>
        <end position="203"/>
    </location>
</feature>
<comment type="caution">
    <text evidence="11">The sequence shown here is derived from an EMBL/GenBank/DDBJ whole genome shotgun (WGS) entry which is preliminary data.</text>
</comment>
<keyword evidence="6" id="KW-0539">Nucleus</keyword>
<evidence type="ECO:0000256" key="7">
    <source>
        <dbReference type="PROSITE-ProRule" id="PRU00042"/>
    </source>
</evidence>
<dbReference type="Gene3D" id="3.30.710.10">
    <property type="entry name" value="Potassium Channel Kv1.1, Chain A"/>
    <property type="match status" value="1"/>
</dbReference>
<feature type="domain" description="C2H2-type" evidence="10">
    <location>
        <begin position="499"/>
        <end position="526"/>
    </location>
</feature>
<gene>
    <name evidence="11" type="primary">ZBTB1</name>
    <name evidence="11" type="ORF">AOXY_G30327</name>
</gene>
<sequence>MLSSPPSPSHCRHVMQQLCAQLEFGFLCDVIVSVGEVHFRAHRAVLAACSGFFHKLFVTQPVLAERTHCSYALSSSAVSPQHFDAILQMMYQGPRGEGGHTDPELGAAMAFLEFYDAPPASLKARENGRVQGLLYGVESRRPEGEGEGEMEEGEVVGQSLAVQALDQDWKPGFLYSSSAEKMQRRKGEEGEVDGKAEGGKNHSFSSFCSSPLSSSCSSSTSCSDSPSLPRSPSPSRAPAPLKNEVPESPAFLALHGIKVVQVSSEAGARAASTGTASQTGYLPELPLIIQSNPELASSPKAVTAGAGGSRQWAWAGKSMLLKTEEGGSLSPLPKPALTPLSPPRPRMPSTFPCSRCELSFDTSQGLEEHLLGCGRKRPARRRRVPRKLQHSPSPPFQTLPRPIKQEPCSVEVEVELEVDGLPPAPDQHTPEQSCRTCGKHFKRVKMLQTHRPRCPMLLQSVGRPRSEDRNHVCRTCGKAFLQRGHLTEHEATHSQVKRFSCSHCGKQFVRRRELKVHEARHEGQASYHCQFCGHASYRKNGHYHHLTTHLLPPQAICQACFQICENPTQLLEHEMEHRHTCERCGAKYRLKKELILHYMDCQGLTEDWP</sequence>
<dbReference type="InterPro" id="IPR036236">
    <property type="entry name" value="Znf_C2H2_sf"/>
</dbReference>
<dbReference type="PANTHER" id="PTHR24394">
    <property type="entry name" value="ZINC FINGER PROTEIN"/>
    <property type="match status" value="1"/>
</dbReference>
<dbReference type="PANTHER" id="PTHR24394:SF42">
    <property type="entry name" value="ZINC FINGER AND BTB DOMAIN CONTAINING 1"/>
    <property type="match status" value="1"/>
</dbReference>
<keyword evidence="12" id="KW-1185">Reference proteome</keyword>
<feature type="domain" description="C2H2-type" evidence="10">
    <location>
        <begin position="471"/>
        <end position="498"/>
    </location>
</feature>
<dbReference type="InterPro" id="IPR011333">
    <property type="entry name" value="SKP1/BTB/POZ_sf"/>
</dbReference>
<evidence type="ECO:0000256" key="8">
    <source>
        <dbReference type="SAM" id="MobiDB-lite"/>
    </source>
</evidence>
<dbReference type="Gene3D" id="3.30.160.60">
    <property type="entry name" value="Classic Zinc Finger"/>
    <property type="match status" value="2"/>
</dbReference>
<evidence type="ECO:0000313" key="11">
    <source>
        <dbReference type="EMBL" id="KAK1152998.1"/>
    </source>
</evidence>
<dbReference type="PROSITE" id="PS50157">
    <property type="entry name" value="ZINC_FINGER_C2H2_2"/>
    <property type="match status" value="2"/>
</dbReference>
<evidence type="ECO:0000259" key="10">
    <source>
        <dbReference type="PROSITE" id="PS50157"/>
    </source>
</evidence>
<feature type="compositionally biased region" description="Pro residues" evidence="8">
    <location>
        <begin position="332"/>
        <end position="344"/>
    </location>
</feature>
<feature type="compositionally biased region" description="Basic residues" evidence="8">
    <location>
        <begin position="376"/>
        <end position="389"/>
    </location>
</feature>
<feature type="compositionally biased region" description="Low complexity" evidence="8">
    <location>
        <begin position="218"/>
        <end position="228"/>
    </location>
</feature>
<evidence type="ECO:0000256" key="1">
    <source>
        <dbReference type="ARBA" id="ARBA00004123"/>
    </source>
</evidence>
<dbReference type="Pfam" id="PF00096">
    <property type="entry name" value="zf-C2H2"/>
    <property type="match status" value="1"/>
</dbReference>
<dbReference type="InterPro" id="IPR013087">
    <property type="entry name" value="Znf_C2H2_type"/>
</dbReference>
<evidence type="ECO:0000259" key="9">
    <source>
        <dbReference type="PROSITE" id="PS50097"/>
    </source>
</evidence>
<evidence type="ECO:0000256" key="3">
    <source>
        <dbReference type="ARBA" id="ARBA00022737"/>
    </source>
</evidence>
<accession>A0AAD8CNY8</accession>
<dbReference type="Pfam" id="PF00651">
    <property type="entry name" value="BTB"/>
    <property type="match status" value="1"/>
</dbReference>
<dbReference type="GO" id="GO:0005634">
    <property type="term" value="C:nucleus"/>
    <property type="evidence" value="ECO:0007669"/>
    <property type="project" value="UniProtKB-SubCell"/>
</dbReference>
<dbReference type="GO" id="GO:0000981">
    <property type="term" value="F:DNA-binding transcription factor activity, RNA polymerase II-specific"/>
    <property type="evidence" value="ECO:0007669"/>
    <property type="project" value="TreeGrafter"/>
</dbReference>
<proteinExistence type="predicted"/>
<evidence type="ECO:0000313" key="12">
    <source>
        <dbReference type="Proteomes" id="UP001230051"/>
    </source>
</evidence>
<evidence type="ECO:0000256" key="5">
    <source>
        <dbReference type="ARBA" id="ARBA00022833"/>
    </source>
</evidence>
<protein>
    <submittedName>
        <fullName evidence="11">Zinc finger and BTB domain-containing protein 18-like</fullName>
    </submittedName>
</protein>
<name>A0AAD8CNY8_ACIOX</name>